<protein>
    <submittedName>
        <fullName evidence="2">Uncharacterized protein</fullName>
    </submittedName>
</protein>
<keyword evidence="1" id="KW-0812">Transmembrane</keyword>
<dbReference type="RefSeq" id="WP_136697231.1">
    <property type="nucleotide sequence ID" value="NZ_FOWQ01000003.1"/>
</dbReference>
<evidence type="ECO:0000256" key="1">
    <source>
        <dbReference type="SAM" id="Phobius"/>
    </source>
</evidence>
<keyword evidence="3" id="KW-1185">Reference proteome</keyword>
<proteinExistence type="predicted"/>
<feature type="transmembrane region" description="Helical" evidence="1">
    <location>
        <begin position="44"/>
        <end position="61"/>
    </location>
</feature>
<keyword evidence="1" id="KW-1133">Transmembrane helix</keyword>
<organism evidence="2 3">
    <name type="scientific">Geodermatophilus dictyosporus</name>
    <dbReference type="NCBI Taxonomy" id="1523247"/>
    <lineage>
        <taxon>Bacteria</taxon>
        <taxon>Bacillati</taxon>
        <taxon>Actinomycetota</taxon>
        <taxon>Actinomycetes</taxon>
        <taxon>Geodermatophilales</taxon>
        <taxon>Geodermatophilaceae</taxon>
        <taxon>Geodermatophilus</taxon>
    </lineage>
</organism>
<gene>
    <name evidence="2" type="ORF">SAMN05660464_2152</name>
</gene>
<sequence>MRPHTAPSGARRWWRPVLVVGLGLAALVVPGTTAAPGVRVVVLLAFLVLGPGLALVGLLDIPDGWRELALAIGVSLALDLVVVAVLAYVGDRTVGHGLLLLAGVTFVGAALQVVALRRRGERDGTAVA</sequence>
<reference evidence="3" key="1">
    <citation type="submission" date="2016-10" db="EMBL/GenBank/DDBJ databases">
        <authorList>
            <person name="Varghese N."/>
            <person name="Submissions S."/>
        </authorList>
    </citation>
    <scope>NUCLEOTIDE SEQUENCE [LARGE SCALE GENOMIC DNA]</scope>
    <source>
        <strain evidence="3">DSM 44208</strain>
    </source>
</reference>
<feature type="transmembrane region" description="Helical" evidence="1">
    <location>
        <begin position="68"/>
        <end position="89"/>
    </location>
</feature>
<evidence type="ECO:0000313" key="2">
    <source>
        <dbReference type="EMBL" id="SFP13074.1"/>
    </source>
</evidence>
<dbReference type="EMBL" id="FOWQ01000003">
    <property type="protein sequence ID" value="SFP13074.1"/>
    <property type="molecule type" value="Genomic_DNA"/>
</dbReference>
<feature type="transmembrane region" description="Helical" evidence="1">
    <location>
        <begin position="95"/>
        <end position="116"/>
    </location>
</feature>
<evidence type="ECO:0000313" key="3">
    <source>
        <dbReference type="Proteomes" id="UP000198857"/>
    </source>
</evidence>
<dbReference type="STRING" id="1523247.SAMN05660464_2152"/>
<accession>A0A1I5MU31</accession>
<name>A0A1I5MU31_9ACTN</name>
<dbReference type="Proteomes" id="UP000198857">
    <property type="component" value="Unassembled WGS sequence"/>
</dbReference>
<dbReference type="AlphaFoldDB" id="A0A1I5MU31"/>
<keyword evidence="1" id="KW-0472">Membrane</keyword>